<dbReference type="GO" id="GO:0016763">
    <property type="term" value="F:pentosyltransferase activity"/>
    <property type="evidence" value="ECO:0007669"/>
    <property type="project" value="TreeGrafter"/>
</dbReference>
<dbReference type="AlphaFoldDB" id="A0A3B0XVH2"/>
<evidence type="ECO:0000256" key="6">
    <source>
        <dbReference type="ARBA" id="ARBA00022989"/>
    </source>
</evidence>
<name>A0A3B0XVH2_9ZZZZ</name>
<accession>A0A3B0XVH2</accession>
<dbReference type="EMBL" id="UOFI01000071">
    <property type="protein sequence ID" value="VAW65919.1"/>
    <property type="molecule type" value="Genomic_DNA"/>
</dbReference>
<feature type="transmembrane region" description="Helical" evidence="8">
    <location>
        <begin position="16"/>
        <end position="40"/>
    </location>
</feature>
<keyword evidence="4" id="KW-0808">Transferase</keyword>
<dbReference type="GO" id="GO:0005886">
    <property type="term" value="C:plasma membrane"/>
    <property type="evidence" value="ECO:0007669"/>
    <property type="project" value="UniProtKB-SubCell"/>
</dbReference>
<feature type="transmembrane region" description="Helical" evidence="8">
    <location>
        <begin position="105"/>
        <end position="129"/>
    </location>
</feature>
<evidence type="ECO:0000256" key="4">
    <source>
        <dbReference type="ARBA" id="ARBA00022679"/>
    </source>
</evidence>
<protein>
    <submittedName>
        <fullName evidence="9">Permease of the drug/metabolite transporter (DMT) superfamily</fullName>
    </submittedName>
</protein>
<evidence type="ECO:0000256" key="5">
    <source>
        <dbReference type="ARBA" id="ARBA00022692"/>
    </source>
</evidence>
<evidence type="ECO:0000256" key="8">
    <source>
        <dbReference type="SAM" id="Phobius"/>
    </source>
</evidence>
<reference evidence="9" key="1">
    <citation type="submission" date="2018-06" db="EMBL/GenBank/DDBJ databases">
        <authorList>
            <person name="Zhirakovskaya E."/>
        </authorList>
    </citation>
    <scope>NUCLEOTIDE SEQUENCE</scope>
</reference>
<feature type="transmembrane region" description="Helical" evidence="8">
    <location>
        <begin position="287"/>
        <end position="310"/>
    </location>
</feature>
<dbReference type="PANTHER" id="PTHR33908:SF11">
    <property type="entry name" value="MEMBRANE PROTEIN"/>
    <property type="match status" value="1"/>
</dbReference>
<feature type="transmembrane region" description="Helical" evidence="8">
    <location>
        <begin position="248"/>
        <end position="275"/>
    </location>
</feature>
<keyword evidence="7 8" id="KW-0472">Membrane</keyword>
<evidence type="ECO:0000256" key="1">
    <source>
        <dbReference type="ARBA" id="ARBA00004651"/>
    </source>
</evidence>
<evidence type="ECO:0000256" key="7">
    <source>
        <dbReference type="ARBA" id="ARBA00023136"/>
    </source>
</evidence>
<feature type="transmembrane region" description="Helical" evidence="8">
    <location>
        <begin position="216"/>
        <end position="242"/>
    </location>
</feature>
<feature type="transmembrane region" description="Helical" evidence="8">
    <location>
        <begin position="150"/>
        <end position="168"/>
    </location>
</feature>
<gene>
    <name evidence="9" type="ORF">MNBD_GAMMA09-223</name>
</gene>
<dbReference type="InterPro" id="IPR050297">
    <property type="entry name" value="LipidA_mod_glycosyltrf_83"/>
</dbReference>
<proteinExistence type="predicted"/>
<feature type="transmembrane region" description="Helical" evidence="8">
    <location>
        <begin position="448"/>
        <end position="469"/>
    </location>
</feature>
<organism evidence="9">
    <name type="scientific">hydrothermal vent metagenome</name>
    <dbReference type="NCBI Taxonomy" id="652676"/>
    <lineage>
        <taxon>unclassified sequences</taxon>
        <taxon>metagenomes</taxon>
        <taxon>ecological metagenomes</taxon>
    </lineage>
</organism>
<evidence type="ECO:0000256" key="2">
    <source>
        <dbReference type="ARBA" id="ARBA00022475"/>
    </source>
</evidence>
<keyword evidence="5 8" id="KW-0812">Transmembrane</keyword>
<keyword evidence="3" id="KW-0328">Glycosyltransferase</keyword>
<feature type="transmembrane region" description="Helical" evidence="8">
    <location>
        <begin position="475"/>
        <end position="493"/>
    </location>
</feature>
<sequence length="509" mass="57793">MNKNLYGVRVINIVKIIRIILSITGILFVILPFFISAAEISQVLWSSRINDSVFIEKQKSVLYLVRFFSVSVGFLLISSAIFYKFLHLKYNDTITAIDKIDYQTWTYGILATGFIIRILWIVFIPTIPVSDPAEYLSLGISLSENYSYTSEYRAVGYPFFLAVLHFITGNVETIGLIANLVFNMIIIIITMKIIIELTDSTLTAKLTSLLMVFFPDFIASSGVFAVEPLFTVLLLSGTLLLIQKKCVLLRYSILLGVLFSFAAFVKPLFVASFFIPPVIMLIMKYRIADIVKSSLIITLTMFIVIAPWTARNFHVMDEFVPIAPLAGTNLYMGNNPNATGGYYQYDHSIVDHIEPRAKKDKALVKAAVTYIIENPVKFIAMMPYKLYLTYYRDSSMIDWALQKTSRPIPDKTKPLITIFNEIYYHIILLLSLIYILIVVITKQYIQPLFLTGIVIVGYLSAFPAVFMGIPRLHYPMMPILFIFASILITNNYIKYQHQLDNGPKNGSGK</sequence>
<feature type="transmembrane region" description="Helical" evidence="8">
    <location>
        <begin position="61"/>
        <end position="85"/>
    </location>
</feature>
<feature type="transmembrane region" description="Helical" evidence="8">
    <location>
        <begin position="422"/>
        <end position="441"/>
    </location>
</feature>
<dbReference type="PANTHER" id="PTHR33908">
    <property type="entry name" value="MANNOSYLTRANSFERASE YKCB-RELATED"/>
    <property type="match status" value="1"/>
</dbReference>
<evidence type="ECO:0000256" key="3">
    <source>
        <dbReference type="ARBA" id="ARBA00022676"/>
    </source>
</evidence>
<comment type="subcellular location">
    <subcellularLocation>
        <location evidence="1">Cell membrane</location>
        <topology evidence="1">Multi-pass membrane protein</topology>
    </subcellularLocation>
</comment>
<keyword evidence="2" id="KW-1003">Cell membrane</keyword>
<keyword evidence="6 8" id="KW-1133">Transmembrane helix</keyword>
<evidence type="ECO:0000313" key="9">
    <source>
        <dbReference type="EMBL" id="VAW65919.1"/>
    </source>
</evidence>
<feature type="transmembrane region" description="Helical" evidence="8">
    <location>
        <begin position="174"/>
        <end position="195"/>
    </location>
</feature>
<dbReference type="GO" id="GO:0008610">
    <property type="term" value="P:lipid biosynthetic process"/>
    <property type="evidence" value="ECO:0007669"/>
    <property type="project" value="UniProtKB-ARBA"/>
</dbReference>